<comment type="caution">
    <text evidence="2">The sequence shown here is derived from an EMBL/GenBank/DDBJ whole genome shotgun (WGS) entry which is preliminary data.</text>
</comment>
<dbReference type="RefSeq" id="WP_153019316.1">
    <property type="nucleotide sequence ID" value="NZ_LVLH01000014.1"/>
</dbReference>
<feature type="transmembrane region" description="Helical" evidence="1">
    <location>
        <begin position="21"/>
        <end position="39"/>
    </location>
</feature>
<feature type="transmembrane region" description="Helical" evidence="1">
    <location>
        <begin position="136"/>
        <end position="156"/>
    </location>
</feature>
<dbReference type="PATRIC" id="fig|29557.3.peg.31"/>
<sequence>MNEMNKKIFNSKIRKLKIAKFLDIFSFLIACLILIYWFTIKNLIDYDLFPRQELIDRKIMFEPLIVVFVLFLILQIVKSILNLCTINALTAKEKFKLLIKQLILPVIFQVKVLNQYRLESKKDLEFWNNKLKANVFLILNILILGIAIILLDSYIYKAYLYSAWKAIGWIRVILWLLPVFIISFCLLIDSWFKLKIIKNEFKSNAKWFNLFWPFQIKN</sequence>
<keyword evidence="1" id="KW-0812">Transmembrane</keyword>
<dbReference type="EMBL" id="LVLH01000014">
    <property type="protein sequence ID" value="OAB49171.1"/>
    <property type="molecule type" value="Genomic_DNA"/>
</dbReference>
<accession>A0A168RPL9</accession>
<feature type="transmembrane region" description="Helical" evidence="1">
    <location>
        <begin position="168"/>
        <end position="192"/>
    </location>
</feature>
<keyword evidence="1" id="KW-0472">Membrane</keyword>
<keyword evidence="3" id="KW-1185">Reference proteome</keyword>
<evidence type="ECO:0000313" key="2">
    <source>
        <dbReference type="EMBL" id="OAB49171.1"/>
    </source>
</evidence>
<gene>
    <name evidence="2" type="ORF">MGALLINA_00390</name>
</gene>
<evidence type="ECO:0000313" key="3">
    <source>
        <dbReference type="Proteomes" id="UP000076983"/>
    </source>
</evidence>
<reference evidence="2 3" key="1">
    <citation type="submission" date="2016-03" db="EMBL/GenBank/DDBJ databases">
        <title>Genome sequence of Mycoplasma gallinarum strain Mgn_IPT.</title>
        <authorList>
            <person name="Yacoub E."/>
            <person name="Sirand-Pugnet P."/>
            <person name="Barre A."/>
            <person name="Maurier F."/>
            <person name="Blanchard A."/>
            <person name="Ben Abdelmoumen B.M."/>
        </authorList>
    </citation>
    <scope>NUCLEOTIDE SEQUENCE [LARGE SCALE GENOMIC DNA]</scope>
    <source>
        <strain evidence="2 3">Mgn_IPT</strain>
    </source>
</reference>
<proteinExistence type="predicted"/>
<dbReference type="AlphaFoldDB" id="A0A168RPL9"/>
<feature type="transmembrane region" description="Helical" evidence="1">
    <location>
        <begin position="59"/>
        <end position="77"/>
    </location>
</feature>
<evidence type="ECO:0000256" key="1">
    <source>
        <dbReference type="SAM" id="Phobius"/>
    </source>
</evidence>
<keyword evidence="1" id="KW-1133">Transmembrane helix</keyword>
<organism evidence="2 3">
    <name type="scientific">Mycoplasmopsis gallinarum</name>
    <dbReference type="NCBI Taxonomy" id="29557"/>
    <lineage>
        <taxon>Bacteria</taxon>
        <taxon>Bacillati</taxon>
        <taxon>Mycoplasmatota</taxon>
        <taxon>Mycoplasmoidales</taxon>
        <taxon>Metamycoplasmataceae</taxon>
        <taxon>Mycoplasmopsis</taxon>
    </lineage>
</organism>
<dbReference type="STRING" id="29557.MGALLINA_00390"/>
<name>A0A168RPL9_9BACT</name>
<dbReference type="Proteomes" id="UP000076983">
    <property type="component" value="Unassembled WGS sequence"/>
</dbReference>
<protein>
    <submittedName>
        <fullName evidence="2">Uncharacterized protein</fullName>
    </submittedName>
</protein>